<dbReference type="AlphaFoldDB" id="A0A7J6THP9"/>
<feature type="domain" description="Alpha-D-phosphohexomutase C-terminal" evidence="4">
    <location>
        <begin position="35"/>
        <end position="75"/>
    </location>
</feature>
<keyword evidence="3" id="KW-0413">Isomerase</keyword>
<evidence type="ECO:0000313" key="5">
    <source>
        <dbReference type="EMBL" id="KAF4743926.1"/>
    </source>
</evidence>
<proteinExistence type="predicted"/>
<evidence type="ECO:0000256" key="2">
    <source>
        <dbReference type="ARBA" id="ARBA00022842"/>
    </source>
</evidence>
<organism evidence="5 6">
    <name type="scientific">Perkinsus olseni</name>
    <name type="common">Perkinsus atlanticus</name>
    <dbReference type="NCBI Taxonomy" id="32597"/>
    <lineage>
        <taxon>Eukaryota</taxon>
        <taxon>Sar</taxon>
        <taxon>Alveolata</taxon>
        <taxon>Perkinsozoa</taxon>
        <taxon>Perkinsea</taxon>
        <taxon>Perkinsida</taxon>
        <taxon>Perkinsidae</taxon>
        <taxon>Perkinsus</taxon>
    </lineage>
</organism>
<evidence type="ECO:0000256" key="1">
    <source>
        <dbReference type="ARBA" id="ARBA00022723"/>
    </source>
</evidence>
<keyword evidence="6" id="KW-1185">Reference proteome</keyword>
<dbReference type="SUPFAM" id="SSF55957">
    <property type="entry name" value="Phosphoglucomutase, C-terminal domain"/>
    <property type="match status" value="1"/>
</dbReference>
<reference evidence="5 6" key="1">
    <citation type="submission" date="2020-04" db="EMBL/GenBank/DDBJ databases">
        <title>Perkinsus olseni comparative genomics.</title>
        <authorList>
            <person name="Bogema D.R."/>
        </authorList>
    </citation>
    <scope>NUCLEOTIDE SEQUENCE [LARGE SCALE GENOMIC DNA]</scope>
    <source>
        <strain evidence="5 6">ATCC PRA-207</strain>
    </source>
</reference>
<dbReference type="InterPro" id="IPR036900">
    <property type="entry name" value="A-D-PHexomutase_C_sf"/>
</dbReference>
<dbReference type="GO" id="GO:0008973">
    <property type="term" value="F:phosphopentomutase activity"/>
    <property type="evidence" value="ECO:0007669"/>
    <property type="project" value="TreeGrafter"/>
</dbReference>
<protein>
    <submittedName>
        <fullName evidence="5">Phosphoglucomutase-2</fullName>
    </submittedName>
</protein>
<dbReference type="Proteomes" id="UP000553632">
    <property type="component" value="Unassembled WGS sequence"/>
</dbReference>
<dbReference type="PANTHER" id="PTHR45745">
    <property type="entry name" value="PHOSPHOMANNOMUTASE 45A"/>
    <property type="match status" value="1"/>
</dbReference>
<dbReference type="GO" id="GO:0005634">
    <property type="term" value="C:nucleus"/>
    <property type="evidence" value="ECO:0007669"/>
    <property type="project" value="TreeGrafter"/>
</dbReference>
<name>A0A7J6THP9_PEROL</name>
<evidence type="ECO:0000256" key="3">
    <source>
        <dbReference type="ARBA" id="ARBA00023235"/>
    </source>
</evidence>
<evidence type="ECO:0000313" key="6">
    <source>
        <dbReference type="Proteomes" id="UP000553632"/>
    </source>
</evidence>
<sequence length="99" mass="11057">SLGSSTIAGIRDVTLGYDSRMSDKKSVLPATPDQQMITLYFDNNAVVTLRGSGTEPKLKYYCEMSDRKSEEQAKANLEVVVNDVINNFLQPEKNGLERR</sequence>
<keyword evidence="1" id="KW-0479">Metal-binding</keyword>
<keyword evidence="2" id="KW-0460">Magnesium</keyword>
<dbReference type="InterPro" id="IPR005843">
    <property type="entry name" value="A-D-PHexomutase_C"/>
</dbReference>
<comment type="caution">
    <text evidence="5">The sequence shown here is derived from an EMBL/GenBank/DDBJ whole genome shotgun (WGS) entry which is preliminary data.</text>
</comment>
<evidence type="ECO:0000259" key="4">
    <source>
        <dbReference type="Pfam" id="PF00408"/>
    </source>
</evidence>
<feature type="non-terminal residue" evidence="5">
    <location>
        <position position="1"/>
    </location>
</feature>
<dbReference type="Gene3D" id="3.30.310.50">
    <property type="entry name" value="Alpha-D-phosphohexomutase, C-terminal domain"/>
    <property type="match status" value="1"/>
</dbReference>
<gene>
    <name evidence="5" type="primary">PGM2_13</name>
    <name evidence="5" type="ORF">FOZ63_023682</name>
</gene>
<accession>A0A7J6THP9</accession>
<dbReference type="Pfam" id="PF00408">
    <property type="entry name" value="PGM_PMM_IV"/>
    <property type="match status" value="1"/>
</dbReference>
<dbReference type="PANTHER" id="PTHR45745:SF1">
    <property type="entry name" value="PHOSPHOGLUCOMUTASE 2B-RELATED"/>
    <property type="match status" value="1"/>
</dbReference>
<dbReference type="EMBL" id="JABANO010011157">
    <property type="protein sequence ID" value="KAF4743926.1"/>
    <property type="molecule type" value="Genomic_DNA"/>
</dbReference>
<dbReference type="GO" id="GO:0046872">
    <property type="term" value="F:metal ion binding"/>
    <property type="evidence" value="ECO:0007669"/>
    <property type="project" value="UniProtKB-KW"/>
</dbReference>
<dbReference type="GO" id="GO:0006166">
    <property type="term" value="P:purine ribonucleoside salvage"/>
    <property type="evidence" value="ECO:0007669"/>
    <property type="project" value="TreeGrafter"/>
</dbReference>